<feature type="domain" description="CBS" evidence="3">
    <location>
        <begin position="74"/>
        <end position="130"/>
    </location>
</feature>
<dbReference type="SMART" id="SM00116">
    <property type="entry name" value="CBS"/>
    <property type="match status" value="2"/>
</dbReference>
<dbReference type="OrthoDB" id="9794094at2"/>
<dbReference type="PROSITE" id="PS51371">
    <property type="entry name" value="CBS"/>
    <property type="match status" value="2"/>
</dbReference>
<dbReference type="PANTHER" id="PTHR43080:SF2">
    <property type="entry name" value="CBS DOMAIN-CONTAINING PROTEIN"/>
    <property type="match status" value="1"/>
</dbReference>
<dbReference type="SUPFAM" id="SSF54631">
    <property type="entry name" value="CBS-domain pair"/>
    <property type="match status" value="1"/>
</dbReference>
<dbReference type="InterPro" id="IPR046342">
    <property type="entry name" value="CBS_dom_sf"/>
</dbReference>
<evidence type="ECO:0000313" key="5">
    <source>
        <dbReference type="Proteomes" id="UP000183107"/>
    </source>
</evidence>
<dbReference type="RefSeq" id="WP_074793983.1">
    <property type="nucleotide sequence ID" value="NZ_FOVJ01000001.1"/>
</dbReference>
<evidence type="ECO:0000256" key="2">
    <source>
        <dbReference type="PROSITE-ProRule" id="PRU00703"/>
    </source>
</evidence>
<keyword evidence="1 2" id="KW-0129">CBS domain</keyword>
<dbReference type="Pfam" id="PF00571">
    <property type="entry name" value="CBS"/>
    <property type="match status" value="2"/>
</dbReference>
<gene>
    <name evidence="4" type="ORF">SAMN05216386_0383</name>
</gene>
<dbReference type="InterPro" id="IPR000644">
    <property type="entry name" value="CBS_dom"/>
</dbReference>
<evidence type="ECO:0000256" key="1">
    <source>
        <dbReference type="ARBA" id="ARBA00023122"/>
    </source>
</evidence>
<evidence type="ECO:0000313" key="4">
    <source>
        <dbReference type="EMBL" id="SFN30599.1"/>
    </source>
</evidence>
<dbReference type="Proteomes" id="UP000183107">
    <property type="component" value="Unassembled WGS sequence"/>
</dbReference>
<protein>
    <submittedName>
        <fullName evidence="4">CBS domain-containing protein</fullName>
    </submittedName>
</protein>
<dbReference type="PANTHER" id="PTHR43080">
    <property type="entry name" value="CBS DOMAIN-CONTAINING PROTEIN CBSX3, MITOCHONDRIAL"/>
    <property type="match status" value="1"/>
</dbReference>
<dbReference type="EMBL" id="FOVJ01000001">
    <property type="protein sequence ID" value="SFN30599.1"/>
    <property type="molecule type" value="Genomic_DNA"/>
</dbReference>
<feature type="domain" description="CBS" evidence="3">
    <location>
        <begin position="8"/>
        <end position="66"/>
    </location>
</feature>
<dbReference type="InterPro" id="IPR051257">
    <property type="entry name" value="Diverse_CBS-Domain"/>
</dbReference>
<dbReference type="AlphaFoldDB" id="A0A1I4XZC6"/>
<keyword evidence="5" id="KW-1185">Reference proteome</keyword>
<accession>A0A1I4XZC6</accession>
<dbReference type="Gene3D" id="3.10.580.10">
    <property type="entry name" value="CBS-domain"/>
    <property type="match status" value="1"/>
</dbReference>
<dbReference type="CDD" id="cd04622">
    <property type="entry name" value="CBS_pair_HRP1_like"/>
    <property type="match status" value="1"/>
</dbReference>
<reference evidence="5" key="1">
    <citation type="submission" date="2016-10" db="EMBL/GenBank/DDBJ databases">
        <authorList>
            <person name="Varghese N."/>
        </authorList>
    </citation>
    <scope>NUCLEOTIDE SEQUENCE [LARGE SCALE GENOMIC DNA]</scope>
    <source>
        <strain evidence="5">Nsp8</strain>
    </source>
</reference>
<sequence length="141" mass="15087">MQKVSEVMSTDVHVISPDATIEEAAQEMRDGDFGLLPVAEDEDEQLLGVITDRDIAVRAVAEGKDPDTSVGEVMSEGVIWVEEDDSIEDAAQIMSDHQIRRLPVVDADKRLVGIVSLGDFAVDSADIGPVAEALTDISSPP</sequence>
<proteinExistence type="predicted"/>
<organism evidence="4 5">
    <name type="scientific">Nitrosospira briensis</name>
    <dbReference type="NCBI Taxonomy" id="35799"/>
    <lineage>
        <taxon>Bacteria</taxon>
        <taxon>Pseudomonadati</taxon>
        <taxon>Pseudomonadota</taxon>
        <taxon>Betaproteobacteria</taxon>
        <taxon>Nitrosomonadales</taxon>
        <taxon>Nitrosomonadaceae</taxon>
        <taxon>Nitrosospira</taxon>
    </lineage>
</organism>
<evidence type="ECO:0000259" key="3">
    <source>
        <dbReference type="PROSITE" id="PS51371"/>
    </source>
</evidence>
<name>A0A1I4XZC6_9PROT</name>